<organism evidence="6 7">
    <name type="scientific">Povalibacter uvarum</name>
    <dbReference type="NCBI Taxonomy" id="732238"/>
    <lineage>
        <taxon>Bacteria</taxon>
        <taxon>Pseudomonadati</taxon>
        <taxon>Pseudomonadota</taxon>
        <taxon>Gammaproteobacteria</taxon>
        <taxon>Steroidobacterales</taxon>
        <taxon>Steroidobacteraceae</taxon>
        <taxon>Povalibacter</taxon>
    </lineage>
</organism>
<feature type="binding site" evidence="2">
    <location>
        <position position="59"/>
    </location>
    <ligand>
        <name>Fe cation</name>
        <dbReference type="ChEBI" id="CHEBI:24875"/>
    </ligand>
</feature>
<evidence type="ECO:0000313" key="7">
    <source>
        <dbReference type="Proteomes" id="UP000588068"/>
    </source>
</evidence>
<dbReference type="Pfam" id="PF02678">
    <property type="entry name" value="Pirin"/>
    <property type="match status" value="1"/>
</dbReference>
<dbReference type="InterPro" id="IPR012093">
    <property type="entry name" value="Pirin"/>
</dbReference>
<dbReference type="CDD" id="cd02910">
    <property type="entry name" value="cupin_Yhhw_N"/>
    <property type="match status" value="1"/>
</dbReference>
<feature type="binding site" evidence="2">
    <location>
        <position position="57"/>
    </location>
    <ligand>
        <name>Fe cation</name>
        <dbReference type="ChEBI" id="CHEBI:24875"/>
    </ligand>
</feature>
<dbReference type="EMBL" id="JACHHZ010000002">
    <property type="protein sequence ID" value="MBB6093357.1"/>
    <property type="molecule type" value="Genomic_DNA"/>
</dbReference>
<evidence type="ECO:0000259" key="4">
    <source>
        <dbReference type="Pfam" id="PF02678"/>
    </source>
</evidence>
<dbReference type="Pfam" id="PF17954">
    <property type="entry name" value="Pirin_C_2"/>
    <property type="match status" value="1"/>
</dbReference>
<dbReference type="InterPro" id="IPR011051">
    <property type="entry name" value="RmlC_Cupin_sf"/>
</dbReference>
<dbReference type="InterPro" id="IPR041602">
    <property type="entry name" value="Quercetinase_C"/>
</dbReference>
<keyword evidence="2" id="KW-0479">Metal-binding</keyword>
<dbReference type="PANTHER" id="PTHR43212:SF3">
    <property type="entry name" value="QUERCETIN 2,3-DIOXYGENASE"/>
    <property type="match status" value="1"/>
</dbReference>
<evidence type="ECO:0000256" key="1">
    <source>
        <dbReference type="ARBA" id="ARBA00008416"/>
    </source>
</evidence>
<dbReference type="AlphaFoldDB" id="A0A841HJY1"/>
<dbReference type="PIRSF" id="PIRSF006232">
    <property type="entry name" value="Pirin"/>
    <property type="match status" value="1"/>
</dbReference>
<evidence type="ECO:0008006" key="8">
    <source>
        <dbReference type="Google" id="ProtNLM"/>
    </source>
</evidence>
<name>A0A841HJY1_9GAMM</name>
<dbReference type="InterPro" id="IPR014710">
    <property type="entry name" value="RmlC-like_jellyroll"/>
</dbReference>
<dbReference type="Proteomes" id="UP000588068">
    <property type="component" value="Unassembled WGS sequence"/>
</dbReference>
<comment type="caution">
    <text evidence="6">The sequence shown here is derived from an EMBL/GenBank/DDBJ whole genome shotgun (WGS) entry which is preliminary data.</text>
</comment>
<evidence type="ECO:0000259" key="5">
    <source>
        <dbReference type="Pfam" id="PF17954"/>
    </source>
</evidence>
<dbReference type="InterPro" id="IPR003829">
    <property type="entry name" value="Pirin_N_dom"/>
</dbReference>
<dbReference type="GO" id="GO:0046872">
    <property type="term" value="F:metal ion binding"/>
    <property type="evidence" value="ECO:0007669"/>
    <property type="project" value="UniProtKB-KW"/>
</dbReference>
<dbReference type="PANTHER" id="PTHR43212">
    <property type="entry name" value="QUERCETIN 2,3-DIOXYGENASE"/>
    <property type="match status" value="1"/>
</dbReference>
<dbReference type="RefSeq" id="WP_184331609.1">
    <property type="nucleotide sequence ID" value="NZ_JACHHZ010000002.1"/>
</dbReference>
<comment type="similarity">
    <text evidence="1 3">Belongs to the pirin family.</text>
</comment>
<feature type="binding site" evidence="2">
    <location>
        <position position="101"/>
    </location>
    <ligand>
        <name>Fe cation</name>
        <dbReference type="ChEBI" id="CHEBI:24875"/>
    </ligand>
</feature>
<evidence type="ECO:0000256" key="2">
    <source>
        <dbReference type="PIRSR" id="PIRSR006232-1"/>
    </source>
</evidence>
<dbReference type="SUPFAM" id="SSF51182">
    <property type="entry name" value="RmlC-like cupins"/>
    <property type="match status" value="1"/>
</dbReference>
<feature type="binding site" evidence="2">
    <location>
        <position position="103"/>
    </location>
    <ligand>
        <name>Fe cation</name>
        <dbReference type="ChEBI" id="CHEBI:24875"/>
    </ligand>
</feature>
<reference evidence="6 7" key="1">
    <citation type="submission" date="2020-08" db="EMBL/GenBank/DDBJ databases">
        <title>Genomic Encyclopedia of Type Strains, Phase IV (KMG-IV): sequencing the most valuable type-strain genomes for metagenomic binning, comparative biology and taxonomic classification.</title>
        <authorList>
            <person name="Goeker M."/>
        </authorList>
    </citation>
    <scope>NUCLEOTIDE SEQUENCE [LARGE SCALE GENOMIC DNA]</scope>
    <source>
        <strain evidence="6 7">DSM 26723</strain>
    </source>
</reference>
<evidence type="ECO:0000313" key="6">
    <source>
        <dbReference type="EMBL" id="MBB6093357.1"/>
    </source>
</evidence>
<evidence type="ECO:0000256" key="3">
    <source>
        <dbReference type="RuleBase" id="RU003457"/>
    </source>
</evidence>
<protein>
    <recommendedName>
        <fullName evidence="8">Quercetin 2,3-dioxygenase</fullName>
    </recommendedName>
</protein>
<proteinExistence type="inferred from homology"/>
<sequence>MITVRKAEERGTSRISWLDSRHTFSFSDYYDPKNMGFRSLRVINDDRVAPAGGFGTHGHRDMEIITYVLDGALAHSDSIGTGSVIRPGDVQKMSAGSGIRHSEFNHSQTEPVHFLQIWIIPDRGGVQPGYQQLNFPRESKLGKLLLVASNEKREDIIHIQQDAKMYVTVLESADQKVEHTLEPGRHAWVHVARGSVTVNGKTLKDGDGAAITDEAKIEISGAPGGEAILFDLG</sequence>
<keyword evidence="7" id="KW-1185">Reference proteome</keyword>
<comment type="cofactor">
    <cofactor evidence="2">
        <name>Fe cation</name>
        <dbReference type="ChEBI" id="CHEBI:24875"/>
    </cofactor>
    <text evidence="2">Binds 1 Fe cation per subunit.</text>
</comment>
<feature type="domain" description="Quercetin 2,3-dioxygenase C-terminal cupin" evidence="5">
    <location>
        <begin position="146"/>
        <end position="232"/>
    </location>
</feature>
<keyword evidence="2" id="KW-0408">Iron</keyword>
<dbReference type="Gene3D" id="2.60.120.10">
    <property type="entry name" value="Jelly Rolls"/>
    <property type="match status" value="2"/>
</dbReference>
<feature type="domain" description="Pirin N-terminal" evidence="4">
    <location>
        <begin position="7"/>
        <end position="119"/>
    </location>
</feature>
<gene>
    <name evidence="6" type="ORF">HNQ60_002235</name>
</gene>
<accession>A0A841HJY1</accession>
<dbReference type="CDD" id="cd20311">
    <property type="entry name" value="cupin_Yhhw_C"/>
    <property type="match status" value="1"/>
</dbReference>